<comment type="caution">
    <text evidence="2">The sequence shown here is derived from an EMBL/GenBank/DDBJ whole genome shotgun (WGS) entry which is preliminary data.</text>
</comment>
<dbReference type="CDD" id="cd08249">
    <property type="entry name" value="enoyl_reductase_like"/>
    <property type="match status" value="1"/>
</dbReference>
<sequence length="347" mass="36894">MSQKALLLQSKAGAFAVGTVPKPSSARKGELVVKVQANALNPVEWKIQAYGLFIPDEKYPVVLGVDVAGDVEDVGEGVVGFKKGDRVFFNGTFSDNEYASYQQYTRAVAEIVAKIPANISYSQASTIPAAFLTASIGLYAEAPIGLGLNPTFASGIKDHQGKAAIVIGGSSSVGQYAIQLLRYLGFSTIIAYASAHHFPYLKSLGATDFIDRKAVPFSDLSVAVKKITSAPVEIVYDAISEGGSQQAGYDALDNGGQIVLTLPDEIKDKVEGDGKKVLNVYGSAHPDSNRGFAITAFRNLPKFLEEGTFVPNRVEDLPNGLEGIVDGLKKLRNNQVSGVKLVAHPQD</sequence>
<dbReference type="InterPro" id="IPR020843">
    <property type="entry name" value="ER"/>
</dbReference>
<dbReference type="SMART" id="SM00829">
    <property type="entry name" value="PKS_ER"/>
    <property type="match status" value="1"/>
</dbReference>
<accession>A0ABR1IKH4</accession>
<dbReference type="Gene3D" id="3.40.50.720">
    <property type="entry name" value="NAD(P)-binding Rossmann-like Domain"/>
    <property type="match status" value="1"/>
</dbReference>
<evidence type="ECO:0000313" key="3">
    <source>
        <dbReference type="Proteomes" id="UP001498398"/>
    </source>
</evidence>
<dbReference type="Gene3D" id="3.90.180.10">
    <property type="entry name" value="Medium-chain alcohol dehydrogenases, catalytic domain"/>
    <property type="match status" value="1"/>
</dbReference>
<reference evidence="2 3" key="1">
    <citation type="submission" date="2024-01" db="EMBL/GenBank/DDBJ databases">
        <title>A draft genome for the cacao thread blight pathogen Marasmiellus scandens.</title>
        <authorList>
            <person name="Baruah I.K."/>
            <person name="Leung J."/>
            <person name="Bukari Y."/>
            <person name="Amoako-Attah I."/>
            <person name="Meinhardt L.W."/>
            <person name="Bailey B.A."/>
            <person name="Cohen S.P."/>
        </authorList>
    </citation>
    <scope>NUCLEOTIDE SEQUENCE [LARGE SCALE GENOMIC DNA]</scope>
    <source>
        <strain evidence="2 3">GH-19</strain>
    </source>
</reference>
<dbReference type="PANTHER" id="PTHR45348">
    <property type="entry name" value="HYPOTHETICAL OXIDOREDUCTASE (EUROFUNG)"/>
    <property type="match status" value="1"/>
</dbReference>
<protein>
    <recommendedName>
        <fullName evidence="1">Enoyl reductase (ER) domain-containing protein</fullName>
    </recommendedName>
</protein>
<organism evidence="2 3">
    <name type="scientific">Marasmiellus scandens</name>
    <dbReference type="NCBI Taxonomy" id="2682957"/>
    <lineage>
        <taxon>Eukaryota</taxon>
        <taxon>Fungi</taxon>
        <taxon>Dikarya</taxon>
        <taxon>Basidiomycota</taxon>
        <taxon>Agaricomycotina</taxon>
        <taxon>Agaricomycetes</taxon>
        <taxon>Agaricomycetidae</taxon>
        <taxon>Agaricales</taxon>
        <taxon>Marasmiineae</taxon>
        <taxon>Omphalotaceae</taxon>
        <taxon>Marasmiellus</taxon>
    </lineage>
</organism>
<dbReference type="InterPro" id="IPR011032">
    <property type="entry name" value="GroES-like_sf"/>
</dbReference>
<dbReference type="Pfam" id="PF08240">
    <property type="entry name" value="ADH_N"/>
    <property type="match status" value="1"/>
</dbReference>
<feature type="domain" description="Enoyl reductase (ER)" evidence="1">
    <location>
        <begin position="18"/>
        <end position="343"/>
    </location>
</feature>
<dbReference type="InterPro" id="IPR047122">
    <property type="entry name" value="Trans-enoyl_RdTase-like"/>
</dbReference>
<dbReference type="Proteomes" id="UP001498398">
    <property type="component" value="Unassembled WGS sequence"/>
</dbReference>
<evidence type="ECO:0000259" key="1">
    <source>
        <dbReference type="SMART" id="SM00829"/>
    </source>
</evidence>
<gene>
    <name evidence="2" type="ORF">VKT23_019762</name>
</gene>
<dbReference type="SUPFAM" id="SSF51735">
    <property type="entry name" value="NAD(P)-binding Rossmann-fold domains"/>
    <property type="match status" value="1"/>
</dbReference>
<name>A0ABR1IKH4_9AGAR</name>
<dbReference type="InterPro" id="IPR036291">
    <property type="entry name" value="NAD(P)-bd_dom_sf"/>
</dbReference>
<dbReference type="PANTHER" id="PTHR45348:SF2">
    <property type="entry name" value="ZINC-TYPE ALCOHOL DEHYDROGENASE-LIKE PROTEIN C2E1P3.01"/>
    <property type="match status" value="1"/>
</dbReference>
<dbReference type="InterPro" id="IPR013149">
    <property type="entry name" value="ADH-like_C"/>
</dbReference>
<dbReference type="SUPFAM" id="SSF50129">
    <property type="entry name" value="GroES-like"/>
    <property type="match status" value="1"/>
</dbReference>
<keyword evidence="3" id="KW-1185">Reference proteome</keyword>
<evidence type="ECO:0000313" key="2">
    <source>
        <dbReference type="EMBL" id="KAK7435192.1"/>
    </source>
</evidence>
<dbReference type="InterPro" id="IPR013154">
    <property type="entry name" value="ADH-like_N"/>
</dbReference>
<proteinExistence type="predicted"/>
<dbReference type="Pfam" id="PF00107">
    <property type="entry name" value="ADH_zinc_N"/>
    <property type="match status" value="1"/>
</dbReference>
<dbReference type="EMBL" id="JBANRG010000110">
    <property type="protein sequence ID" value="KAK7435192.1"/>
    <property type="molecule type" value="Genomic_DNA"/>
</dbReference>